<evidence type="ECO:0000313" key="8">
    <source>
        <dbReference type="Proteomes" id="UP000326711"/>
    </source>
</evidence>
<proteinExistence type="predicted"/>
<dbReference type="GO" id="GO:0140359">
    <property type="term" value="F:ABC-type transporter activity"/>
    <property type="evidence" value="ECO:0007669"/>
    <property type="project" value="InterPro"/>
</dbReference>
<dbReference type="KEGG" id="cuo:CUROG_02365"/>
<comment type="subcellular location">
    <subcellularLocation>
        <location evidence="1">Membrane</location>
        <topology evidence="1">Multi-pass membrane protein</topology>
    </subcellularLocation>
</comment>
<evidence type="ECO:0000256" key="4">
    <source>
        <dbReference type="ARBA" id="ARBA00023136"/>
    </source>
</evidence>
<evidence type="ECO:0000313" key="7">
    <source>
        <dbReference type="EMBL" id="QFQ01864.1"/>
    </source>
</evidence>
<gene>
    <name evidence="7" type="ORF">CUROG_02365</name>
</gene>
<dbReference type="AlphaFoldDB" id="A0A5J6Z4L2"/>
<feature type="domain" description="ABC-2 type transporter transmembrane" evidence="6">
    <location>
        <begin position="35"/>
        <end position="408"/>
    </location>
</feature>
<dbReference type="Proteomes" id="UP000326711">
    <property type="component" value="Chromosome"/>
</dbReference>
<keyword evidence="4 5" id="KW-0472">Membrane</keyword>
<feature type="transmembrane region" description="Helical" evidence="5">
    <location>
        <begin position="208"/>
        <end position="230"/>
    </location>
</feature>
<keyword evidence="2 5" id="KW-0812">Transmembrane</keyword>
<reference evidence="8" key="1">
    <citation type="submission" date="2019-10" db="EMBL/GenBank/DDBJ databases">
        <title>Complete genome sequence of Corynebacterium urogenitalis DSM 108747, isolated from the genital tract of a cow.</title>
        <authorList>
            <person name="Ruckert C."/>
            <person name="Ballas P."/>
            <person name="Wagener K."/>
            <person name="Drillich M."/>
            <person name="Kaempfer P."/>
            <person name="Busse H.-J."/>
            <person name="Ehling-Schulz M."/>
        </authorList>
    </citation>
    <scope>NUCLEOTIDE SEQUENCE [LARGE SCALE GENOMIC DNA]</scope>
    <source>
        <strain evidence="8">LMM 1652</strain>
    </source>
</reference>
<evidence type="ECO:0000256" key="5">
    <source>
        <dbReference type="SAM" id="Phobius"/>
    </source>
</evidence>
<dbReference type="OrthoDB" id="3268959at2"/>
<sequence length="431" mass="44896">MSTTTSTQNTKYSSANTISTVAAREISVLLRSKGVIFSLLITLIVTVGGVFVANFFMNKDSDEQPSLAVVGMESAPFEQVAKEITEANNPGAMEGAGPIAGVGSGGTGEIKVESIDSADEAKQKVKDGDVDAALVAEGEGKDTSYELFAKGSPNGTVTAIVSTTLTANAQNEALNAVGVDPADFTNALPDSSYTTVDLDEEKEQESNLGAVVTVMIAVSLMSFFIILFAANIGGRVTEEKSSRVVEIILASVRPMDFLAGKLVGNAILGLVSTAIILGAGATAVKITGLLEGFTLSMAVVPLMLLSFAIGLLFFGSLYAAAGSMVSRTEDLQSTQSPIMLLIFGMIYAPIFGWNALDSTIMQVLAWVPPFSLTVAPVQMIGGNMSLLEVLASFGLAMLLTVGALALVAKIYRNAILHNGSKLTWVKALKGN</sequence>
<feature type="transmembrane region" description="Helical" evidence="5">
    <location>
        <begin position="338"/>
        <end position="356"/>
    </location>
</feature>
<keyword evidence="8" id="KW-1185">Reference proteome</keyword>
<feature type="transmembrane region" description="Helical" evidence="5">
    <location>
        <begin position="295"/>
        <end position="318"/>
    </location>
</feature>
<name>A0A5J6Z4L2_9CORY</name>
<feature type="transmembrane region" description="Helical" evidence="5">
    <location>
        <begin position="262"/>
        <end position="283"/>
    </location>
</feature>
<organism evidence="7 8">
    <name type="scientific">Corynebacterium urogenitale</name>
    <dbReference type="NCBI Taxonomy" id="2487892"/>
    <lineage>
        <taxon>Bacteria</taxon>
        <taxon>Bacillati</taxon>
        <taxon>Actinomycetota</taxon>
        <taxon>Actinomycetes</taxon>
        <taxon>Mycobacteriales</taxon>
        <taxon>Corynebacteriaceae</taxon>
        <taxon>Corynebacterium</taxon>
    </lineage>
</organism>
<evidence type="ECO:0000256" key="1">
    <source>
        <dbReference type="ARBA" id="ARBA00004141"/>
    </source>
</evidence>
<evidence type="ECO:0000259" key="6">
    <source>
        <dbReference type="Pfam" id="PF12698"/>
    </source>
</evidence>
<dbReference type="Pfam" id="PF12698">
    <property type="entry name" value="ABC2_membrane_3"/>
    <property type="match status" value="1"/>
</dbReference>
<feature type="transmembrane region" description="Helical" evidence="5">
    <location>
        <begin position="35"/>
        <end position="57"/>
    </location>
</feature>
<feature type="transmembrane region" description="Helical" evidence="5">
    <location>
        <begin position="363"/>
        <end position="384"/>
    </location>
</feature>
<dbReference type="PANTHER" id="PTHR43471">
    <property type="entry name" value="ABC TRANSPORTER PERMEASE"/>
    <property type="match status" value="1"/>
</dbReference>
<dbReference type="InterPro" id="IPR013525">
    <property type="entry name" value="ABC2_TM"/>
</dbReference>
<protein>
    <submittedName>
        <fullName evidence="7">ABC-2 family transporter protein</fullName>
    </submittedName>
</protein>
<evidence type="ECO:0000256" key="3">
    <source>
        <dbReference type="ARBA" id="ARBA00022989"/>
    </source>
</evidence>
<dbReference type="PANTHER" id="PTHR43471:SF3">
    <property type="entry name" value="ABC TRANSPORTER PERMEASE PROTEIN NATB"/>
    <property type="match status" value="1"/>
</dbReference>
<feature type="transmembrane region" description="Helical" evidence="5">
    <location>
        <begin position="390"/>
        <end position="411"/>
    </location>
</feature>
<dbReference type="GO" id="GO:0016020">
    <property type="term" value="C:membrane"/>
    <property type="evidence" value="ECO:0007669"/>
    <property type="project" value="UniProtKB-SubCell"/>
</dbReference>
<dbReference type="EMBL" id="CP045032">
    <property type="protein sequence ID" value="QFQ01864.1"/>
    <property type="molecule type" value="Genomic_DNA"/>
</dbReference>
<evidence type="ECO:0000256" key="2">
    <source>
        <dbReference type="ARBA" id="ARBA00022692"/>
    </source>
</evidence>
<dbReference type="RefSeq" id="WP_151902303.1">
    <property type="nucleotide sequence ID" value="NZ_CP045032.1"/>
</dbReference>
<accession>A0A5J6Z4L2</accession>
<keyword evidence="3 5" id="KW-1133">Transmembrane helix</keyword>